<feature type="domain" description="Response regulatory" evidence="4">
    <location>
        <begin position="3"/>
        <end position="117"/>
    </location>
</feature>
<keyword evidence="1" id="KW-0597">Phosphoprotein</keyword>
<evidence type="ECO:0000256" key="1">
    <source>
        <dbReference type="ARBA" id="ARBA00022553"/>
    </source>
</evidence>
<accession>A0ABW9SHQ6</accession>
<dbReference type="SUPFAM" id="SSF52172">
    <property type="entry name" value="CheY-like"/>
    <property type="match status" value="1"/>
</dbReference>
<gene>
    <name evidence="5" type="ORF">GM655_00085</name>
</gene>
<dbReference type="InterPro" id="IPR050595">
    <property type="entry name" value="Bact_response_regulator"/>
</dbReference>
<reference evidence="5 6" key="1">
    <citation type="submission" date="2019-11" db="EMBL/GenBank/DDBJ databases">
        <title>Type strains purchased from KCTC, JCM and DSMZ.</title>
        <authorList>
            <person name="Lu H."/>
        </authorList>
    </citation>
    <scope>NUCLEOTIDE SEQUENCE [LARGE SCALE GENOMIC DNA]</scope>
    <source>
        <strain evidence="5 6">DSM 103461</strain>
    </source>
</reference>
<dbReference type="PANTHER" id="PTHR44591:SF3">
    <property type="entry name" value="RESPONSE REGULATORY DOMAIN-CONTAINING PROTEIN"/>
    <property type="match status" value="1"/>
</dbReference>
<dbReference type="Proteomes" id="UP000735592">
    <property type="component" value="Unassembled WGS sequence"/>
</dbReference>
<dbReference type="SMART" id="SM00448">
    <property type="entry name" value="REC"/>
    <property type="match status" value="1"/>
</dbReference>
<dbReference type="Pfam" id="PF00072">
    <property type="entry name" value="Response_reg"/>
    <property type="match status" value="1"/>
</dbReference>
<dbReference type="InterPro" id="IPR011006">
    <property type="entry name" value="CheY-like_superfamily"/>
</dbReference>
<name>A0ABW9SHQ6_9BURK</name>
<proteinExistence type="predicted"/>
<keyword evidence="6" id="KW-1185">Reference proteome</keyword>
<organism evidence="5 6">
    <name type="scientific">Pseudoduganella danionis</name>
    <dbReference type="NCBI Taxonomy" id="1890295"/>
    <lineage>
        <taxon>Bacteria</taxon>
        <taxon>Pseudomonadati</taxon>
        <taxon>Pseudomonadota</taxon>
        <taxon>Betaproteobacteria</taxon>
        <taxon>Burkholderiales</taxon>
        <taxon>Oxalobacteraceae</taxon>
        <taxon>Telluria group</taxon>
        <taxon>Pseudoduganella</taxon>
    </lineage>
</organism>
<dbReference type="PANTHER" id="PTHR44591">
    <property type="entry name" value="STRESS RESPONSE REGULATOR PROTEIN 1"/>
    <property type="match status" value="1"/>
</dbReference>
<sequence length="153" mass="16140">MLKAVIIDTSAVARGLLNTVLVEGGYDVVGQAHTCANGLALLIKHQPHLICISREQIESGDEIVREIKTNWPKTLIFMVSSEFDAATIQAAHAMGVHGFIVKPFKADTVLNTIRNTVITMVKRQRAAMARDAAASDGDGKGAEGEAGGADAAS</sequence>
<evidence type="ECO:0000313" key="6">
    <source>
        <dbReference type="Proteomes" id="UP000735592"/>
    </source>
</evidence>
<dbReference type="EMBL" id="WNKW01000001">
    <property type="protein sequence ID" value="MTW31216.1"/>
    <property type="molecule type" value="Genomic_DNA"/>
</dbReference>
<evidence type="ECO:0000256" key="2">
    <source>
        <dbReference type="PROSITE-ProRule" id="PRU00169"/>
    </source>
</evidence>
<evidence type="ECO:0000256" key="3">
    <source>
        <dbReference type="SAM" id="MobiDB-lite"/>
    </source>
</evidence>
<dbReference type="RefSeq" id="WP_155432626.1">
    <property type="nucleotide sequence ID" value="NZ_JBHLXK010000001.1"/>
</dbReference>
<protein>
    <submittedName>
        <fullName evidence="5">Response regulator</fullName>
    </submittedName>
</protein>
<dbReference type="PROSITE" id="PS50110">
    <property type="entry name" value="RESPONSE_REGULATORY"/>
    <property type="match status" value="1"/>
</dbReference>
<evidence type="ECO:0000313" key="5">
    <source>
        <dbReference type="EMBL" id="MTW31216.1"/>
    </source>
</evidence>
<feature type="region of interest" description="Disordered" evidence="3">
    <location>
        <begin position="131"/>
        <end position="153"/>
    </location>
</feature>
<dbReference type="Gene3D" id="3.40.50.2300">
    <property type="match status" value="1"/>
</dbReference>
<dbReference type="InterPro" id="IPR001789">
    <property type="entry name" value="Sig_transdc_resp-reg_receiver"/>
</dbReference>
<evidence type="ECO:0000259" key="4">
    <source>
        <dbReference type="PROSITE" id="PS50110"/>
    </source>
</evidence>
<comment type="caution">
    <text evidence="2">Lacks conserved residue(s) required for the propagation of feature annotation.</text>
</comment>
<comment type="caution">
    <text evidence="5">The sequence shown here is derived from an EMBL/GenBank/DDBJ whole genome shotgun (WGS) entry which is preliminary data.</text>
</comment>